<reference evidence="2 3" key="1">
    <citation type="journal article" date="2014" name="Int. J. Syst. Evol. Microbiol.">
        <title>Celeribacter indicus sp. nov., a polycyclic aromatic hydrocarbon-degrading bacterium from deep-sea sediment and reclassification of Huaishuia halophila as Celeribacter halophilus comb. nov.</title>
        <authorList>
            <person name="Lai Q."/>
            <person name="Cao J."/>
            <person name="Yuan J."/>
            <person name="Li F."/>
            <person name="Shao Z."/>
        </authorList>
    </citation>
    <scope>NUCLEOTIDE SEQUENCE [LARGE SCALE GENOMIC DNA]</scope>
    <source>
        <strain evidence="2">P73</strain>
        <plasmid evidence="3">Plasmid pP73A</plasmid>
    </source>
</reference>
<dbReference type="Gene3D" id="3.90.226.10">
    <property type="entry name" value="2-enoyl-CoA Hydratase, Chain A, domain 1"/>
    <property type="match status" value="1"/>
</dbReference>
<dbReference type="PANTHER" id="PTHR43113">
    <property type="entry name" value="NUCLEOSIDE-DIPHOSPHATE-SUGAR EPIMERASE"/>
    <property type="match status" value="1"/>
</dbReference>
<keyword evidence="2" id="KW-0614">Plasmid</keyword>
<proteinExistence type="inferred from homology"/>
<evidence type="ECO:0000256" key="1">
    <source>
        <dbReference type="ARBA" id="ARBA00005254"/>
    </source>
</evidence>
<dbReference type="GO" id="GO:0005829">
    <property type="term" value="C:cytosol"/>
    <property type="evidence" value="ECO:0007669"/>
    <property type="project" value="TreeGrafter"/>
</dbReference>
<geneLocation type="plasmid" evidence="2 3">
    <name>pP73A</name>
</geneLocation>
<dbReference type="PANTHER" id="PTHR43113:SF1">
    <property type="entry name" value="1,4-DIHYDROXY-2-NAPHTHOYL-COA SYNTHASE, PEROXISOMAL"/>
    <property type="match status" value="1"/>
</dbReference>
<organism evidence="2 3">
    <name type="scientific">Celeribacter indicus</name>
    <dbReference type="NCBI Taxonomy" id="1208324"/>
    <lineage>
        <taxon>Bacteria</taxon>
        <taxon>Pseudomonadati</taxon>
        <taxon>Pseudomonadota</taxon>
        <taxon>Alphaproteobacteria</taxon>
        <taxon>Rhodobacterales</taxon>
        <taxon>Roseobacteraceae</taxon>
        <taxon>Celeribacter</taxon>
    </lineage>
</organism>
<evidence type="ECO:0000313" key="3">
    <source>
        <dbReference type="Proteomes" id="UP000031521"/>
    </source>
</evidence>
<dbReference type="GO" id="GO:0009234">
    <property type="term" value="P:menaquinone biosynthetic process"/>
    <property type="evidence" value="ECO:0007669"/>
    <property type="project" value="TreeGrafter"/>
</dbReference>
<dbReference type="HOGENOM" id="CLU_009834_7_7_5"/>
<dbReference type="KEGG" id="cid:P73_4474"/>
<dbReference type="EMBL" id="CP004394">
    <property type="protein sequence ID" value="AJE49189.1"/>
    <property type="molecule type" value="Genomic_DNA"/>
</dbReference>
<comment type="similarity">
    <text evidence="1">Belongs to the enoyl-CoA hydratase/isomerase family.</text>
</comment>
<protein>
    <submittedName>
        <fullName evidence="2">Naphthoate synthase</fullName>
    </submittedName>
</protein>
<keyword evidence="3" id="KW-1185">Reference proteome</keyword>
<gene>
    <name evidence="2" type="ORF">P73_4474</name>
</gene>
<dbReference type="GO" id="GO:0008935">
    <property type="term" value="F:1,4-dihydroxy-2-naphthoyl-CoA synthase activity"/>
    <property type="evidence" value="ECO:0007669"/>
    <property type="project" value="TreeGrafter"/>
</dbReference>
<dbReference type="CDD" id="cd06558">
    <property type="entry name" value="crotonase-like"/>
    <property type="match status" value="1"/>
</dbReference>
<dbReference type="Pfam" id="PF00378">
    <property type="entry name" value="ECH_1"/>
    <property type="match status" value="1"/>
</dbReference>
<name>A0A0B5E1T0_9RHOB</name>
<sequence length="268" mass="29917">MAATFEDILYEIDGHVATITINRPEKLNSCTPQTMREIETALDMAGKDPVVGVVVFTGAGEKSFCAGADVSKQREGKMGHTGPREFAPPYLTFSQCPKPIIARVNGYAIGGGNHFAYFCDFTIAADHAIFGQSEPRVAYPTSGPVVNYLVRVVGQKRAREMWMLGRKYSAQQMLDWGLVNAVVPMADLDAEVKKWCDELLAVAPTCLKVYKATFVQEFQDLLGQGDSLRRWMVPDDYRETEQKEGTTAFLEKRKPDFSRFRAAPDREE</sequence>
<dbReference type="OrthoDB" id="9781757at2"/>
<dbReference type="RefSeq" id="WP_043872164.1">
    <property type="nucleotide sequence ID" value="NZ_CP004394.1"/>
</dbReference>
<dbReference type="SUPFAM" id="SSF52096">
    <property type="entry name" value="ClpP/crotonase"/>
    <property type="match status" value="1"/>
</dbReference>
<dbReference type="Gene3D" id="1.10.12.10">
    <property type="entry name" value="Lyase 2-enoyl-coa Hydratase, Chain A, domain 2"/>
    <property type="match status" value="1"/>
</dbReference>
<evidence type="ECO:0000313" key="2">
    <source>
        <dbReference type="EMBL" id="AJE49189.1"/>
    </source>
</evidence>
<dbReference type="AlphaFoldDB" id="A0A0B5E1T0"/>
<dbReference type="InterPro" id="IPR001753">
    <property type="entry name" value="Enoyl-CoA_hydra/iso"/>
</dbReference>
<dbReference type="InterPro" id="IPR029045">
    <property type="entry name" value="ClpP/crotonase-like_dom_sf"/>
</dbReference>
<dbReference type="Proteomes" id="UP000031521">
    <property type="component" value="Plasmid pP73A"/>
</dbReference>
<accession>A0A0B5E1T0</accession>
<dbReference type="InterPro" id="IPR014748">
    <property type="entry name" value="Enoyl-CoA_hydra_C"/>
</dbReference>